<dbReference type="RefSeq" id="WP_169103075.1">
    <property type="nucleotide sequence ID" value="NZ_JABBVZ010000166.1"/>
</dbReference>
<gene>
    <name evidence="1" type="ORF">HIJ39_21420</name>
</gene>
<evidence type="ECO:0000313" key="2">
    <source>
        <dbReference type="Proteomes" id="UP000533476"/>
    </source>
</evidence>
<reference evidence="1 2" key="1">
    <citation type="submission" date="2020-04" db="EMBL/GenBank/DDBJ databases">
        <authorList>
            <person name="Zhang R."/>
            <person name="Schippers A."/>
        </authorList>
    </citation>
    <scope>NUCLEOTIDE SEQUENCE [LARGE SCALE GENOMIC DNA]</scope>
    <source>
        <strain evidence="1 2">DSM 109850</strain>
    </source>
</reference>
<accession>A0A7Y0L9A1</accession>
<organism evidence="1 2">
    <name type="scientific">Sulfobacillus harzensis</name>
    <dbReference type="NCBI Taxonomy" id="2729629"/>
    <lineage>
        <taxon>Bacteria</taxon>
        <taxon>Bacillati</taxon>
        <taxon>Bacillota</taxon>
        <taxon>Clostridia</taxon>
        <taxon>Eubacteriales</taxon>
        <taxon>Clostridiales Family XVII. Incertae Sedis</taxon>
        <taxon>Sulfobacillus</taxon>
    </lineage>
</organism>
<keyword evidence="2" id="KW-1185">Reference proteome</keyword>
<dbReference type="EMBL" id="JABBVZ010000166">
    <property type="protein sequence ID" value="NMP24870.1"/>
    <property type="molecule type" value="Genomic_DNA"/>
</dbReference>
<evidence type="ECO:0000313" key="1">
    <source>
        <dbReference type="EMBL" id="NMP24870.1"/>
    </source>
</evidence>
<protein>
    <submittedName>
        <fullName evidence="1">Uncharacterized protein</fullName>
    </submittedName>
</protein>
<name>A0A7Y0L9A1_9FIRM</name>
<comment type="caution">
    <text evidence="1">The sequence shown here is derived from an EMBL/GenBank/DDBJ whole genome shotgun (WGS) entry which is preliminary data.</text>
</comment>
<proteinExistence type="predicted"/>
<dbReference type="Proteomes" id="UP000533476">
    <property type="component" value="Unassembled WGS sequence"/>
</dbReference>
<dbReference type="AlphaFoldDB" id="A0A7Y0L9A1"/>
<sequence>MSNPEFTLLTHPVHGEHWHRFYSTGQGLVTSRAWGSTLDRGERFVGQAKLVVTWMTGNHAHKGYAIYRVPDGKRR</sequence>